<dbReference type="GO" id="GO:0007508">
    <property type="term" value="P:larval heart development"/>
    <property type="evidence" value="ECO:0007669"/>
    <property type="project" value="TreeGrafter"/>
</dbReference>
<evidence type="ECO:0000313" key="4">
    <source>
        <dbReference type="Proteomes" id="UP001186944"/>
    </source>
</evidence>
<dbReference type="AlphaFoldDB" id="A0AA89BSJ9"/>
<organism evidence="3 4">
    <name type="scientific">Pinctada imbricata</name>
    <name type="common">Atlantic pearl-oyster</name>
    <name type="synonym">Pinctada martensii</name>
    <dbReference type="NCBI Taxonomy" id="66713"/>
    <lineage>
        <taxon>Eukaryota</taxon>
        <taxon>Metazoa</taxon>
        <taxon>Spiralia</taxon>
        <taxon>Lophotrochozoa</taxon>
        <taxon>Mollusca</taxon>
        <taxon>Bivalvia</taxon>
        <taxon>Autobranchia</taxon>
        <taxon>Pteriomorphia</taxon>
        <taxon>Pterioida</taxon>
        <taxon>Pterioidea</taxon>
        <taxon>Pteriidae</taxon>
        <taxon>Pinctada</taxon>
    </lineage>
</organism>
<reference evidence="3" key="1">
    <citation type="submission" date="2019-08" db="EMBL/GenBank/DDBJ databases">
        <title>The improved chromosome-level genome for the pearl oyster Pinctada fucata martensii using PacBio sequencing and Hi-C.</title>
        <authorList>
            <person name="Zheng Z."/>
        </authorList>
    </citation>
    <scope>NUCLEOTIDE SEQUENCE</scope>
    <source>
        <strain evidence="3">ZZ-2019</strain>
        <tissue evidence="3">Adductor muscle</tissue>
    </source>
</reference>
<dbReference type="EMBL" id="VSWD01000010">
    <property type="protein sequence ID" value="KAK3089529.1"/>
    <property type="molecule type" value="Genomic_DNA"/>
</dbReference>
<comment type="caution">
    <text evidence="3">The sequence shown here is derived from an EMBL/GenBank/DDBJ whole genome shotgun (WGS) entry which is preliminary data.</text>
</comment>
<sequence length="599" mass="69254">MRDFRPDILGIAEVKPKNSANKPNIAEYNLNEVSNFNMFSKNVENDTGRGILLYVNAELEANEIKMDTPFEENLFVNININIHDKMLVGIIYRSESGSDENNSLLNVLITEACEKGYRKLLIMGDFNYPNIDWDTWFSKSEVEYNFISTLQDNYLYQAVHKPTRWRGNNRPNILDLLISNEEYSVTDLEYSSPLGKSDHCVISFSFECHVKILVKEKLRKCYQKADFDTTCIKTNLRNVKWEELLKDGNMDDVWDTFLSKMNEQIDKYVPTKKIKSGTNAKQNVPLDKEILSVLKKKKSLARKCSTSYTTDQSVRREYCKVRNKVKSLVRKAKRDFEHNISLKAKENPKVIWRYINSKSKTRVGIGELCKDPTNPKSEKTNDDREKANILARYFTSVFTKEPQGDIPTLPDRPRIFPMSALVVEKDDDIKMLGKLRQDKSPGLDCLHPMFLKELSEEIAIPLQIIFNKSLQEKEVPSDWRKAKVSAIFTKGEKSLAGNYRPVSLTSFVRDHIVDYMSLNQLFTKKQYGFMSGRSTALQLLSVLEKWTNALDEGNPVDCIYMDFQKAFDTVPHRRLISKLKSYGIDENLITWISSFLSNR</sequence>
<dbReference type="Proteomes" id="UP001186944">
    <property type="component" value="Unassembled WGS sequence"/>
</dbReference>
<dbReference type="InterPro" id="IPR000477">
    <property type="entry name" value="RT_dom"/>
</dbReference>
<dbReference type="InterPro" id="IPR036691">
    <property type="entry name" value="Endo/exonu/phosph_ase_sf"/>
</dbReference>
<dbReference type="Pfam" id="PF14529">
    <property type="entry name" value="Exo_endo_phos_2"/>
    <property type="match status" value="1"/>
</dbReference>
<feature type="domain" description="Endonuclease/exonuclease/phosphatase" evidence="2">
    <location>
        <begin position="90"/>
        <end position="202"/>
    </location>
</feature>
<dbReference type="Pfam" id="PF00078">
    <property type="entry name" value="RVT_1"/>
    <property type="match status" value="1"/>
</dbReference>
<proteinExistence type="predicted"/>
<feature type="domain" description="Reverse transcriptase" evidence="1">
    <location>
        <begin position="494"/>
        <end position="596"/>
    </location>
</feature>
<protein>
    <recommendedName>
        <fullName evidence="5">Reverse transcriptase domain-containing protein</fullName>
    </recommendedName>
</protein>
<dbReference type="PANTHER" id="PTHR33395">
    <property type="entry name" value="TRANSCRIPTASE, PUTATIVE-RELATED-RELATED"/>
    <property type="match status" value="1"/>
</dbReference>
<name>A0AA89BSJ9_PINIB</name>
<evidence type="ECO:0000259" key="2">
    <source>
        <dbReference type="Pfam" id="PF14529"/>
    </source>
</evidence>
<dbReference type="GO" id="GO:0061343">
    <property type="term" value="P:cell adhesion involved in heart morphogenesis"/>
    <property type="evidence" value="ECO:0007669"/>
    <property type="project" value="TreeGrafter"/>
</dbReference>
<dbReference type="GO" id="GO:0031012">
    <property type="term" value="C:extracellular matrix"/>
    <property type="evidence" value="ECO:0007669"/>
    <property type="project" value="TreeGrafter"/>
</dbReference>
<evidence type="ECO:0000313" key="3">
    <source>
        <dbReference type="EMBL" id="KAK3089529.1"/>
    </source>
</evidence>
<evidence type="ECO:0000259" key="1">
    <source>
        <dbReference type="Pfam" id="PF00078"/>
    </source>
</evidence>
<dbReference type="SUPFAM" id="SSF56219">
    <property type="entry name" value="DNase I-like"/>
    <property type="match status" value="1"/>
</dbReference>
<dbReference type="InterPro" id="IPR005135">
    <property type="entry name" value="Endo/exonuclease/phosphatase"/>
</dbReference>
<dbReference type="Gene3D" id="3.60.10.10">
    <property type="entry name" value="Endonuclease/exonuclease/phosphatase"/>
    <property type="match status" value="1"/>
</dbReference>
<dbReference type="GO" id="GO:0003824">
    <property type="term" value="F:catalytic activity"/>
    <property type="evidence" value="ECO:0007669"/>
    <property type="project" value="InterPro"/>
</dbReference>
<accession>A0AA89BSJ9</accession>
<evidence type="ECO:0008006" key="5">
    <source>
        <dbReference type="Google" id="ProtNLM"/>
    </source>
</evidence>
<keyword evidence="4" id="KW-1185">Reference proteome</keyword>
<gene>
    <name evidence="3" type="ORF">FSP39_004304</name>
</gene>
<dbReference type="PANTHER" id="PTHR33395:SF22">
    <property type="entry name" value="REVERSE TRANSCRIPTASE DOMAIN-CONTAINING PROTEIN"/>
    <property type="match status" value="1"/>
</dbReference>